<dbReference type="Pfam" id="PF02838">
    <property type="entry name" value="Glyco_hydro_20b"/>
    <property type="match status" value="1"/>
</dbReference>
<dbReference type="EMBL" id="QRQE01000053">
    <property type="protein sequence ID" value="RHM71048.1"/>
    <property type="molecule type" value="Genomic_DNA"/>
</dbReference>
<keyword evidence="5" id="KW-0472">Membrane</keyword>
<organism evidence="8 9">
    <name type="scientific">Mediterraneibacter gnavus</name>
    <name type="common">Ruminococcus gnavus</name>
    <dbReference type="NCBI Taxonomy" id="33038"/>
    <lineage>
        <taxon>Bacteria</taxon>
        <taxon>Bacillati</taxon>
        <taxon>Bacillota</taxon>
        <taxon>Clostridia</taxon>
        <taxon>Lachnospirales</taxon>
        <taxon>Lachnospiraceae</taxon>
        <taxon>Mediterraneibacter</taxon>
    </lineage>
</organism>
<keyword evidence="2 3" id="KW-0326">Glycosidase</keyword>
<dbReference type="RefSeq" id="WP_118445164.1">
    <property type="nucleotide sequence ID" value="NZ_JAQMLA010000005.1"/>
</dbReference>
<evidence type="ECO:0000256" key="2">
    <source>
        <dbReference type="ARBA" id="ARBA00023295"/>
    </source>
</evidence>
<dbReference type="EMBL" id="JAQMLA010000005">
    <property type="protein sequence ID" value="MDB8685658.1"/>
    <property type="molecule type" value="Genomic_DNA"/>
</dbReference>
<dbReference type="Gene3D" id="2.60.120.260">
    <property type="entry name" value="Galactose-binding domain-like"/>
    <property type="match status" value="2"/>
</dbReference>
<dbReference type="Pfam" id="PF00754">
    <property type="entry name" value="F5_F8_type_C"/>
    <property type="match status" value="1"/>
</dbReference>
<dbReference type="PROSITE" id="PS52009">
    <property type="entry name" value="GH84"/>
    <property type="match status" value="1"/>
</dbReference>
<dbReference type="SUPFAM" id="SSF140657">
    <property type="entry name" value="Hyaluronidase post-catalytic domain-like"/>
    <property type="match status" value="1"/>
</dbReference>
<dbReference type="GO" id="GO:0015929">
    <property type="term" value="F:hexosaminidase activity"/>
    <property type="evidence" value="ECO:0007669"/>
    <property type="project" value="UniProtKB-ARBA"/>
</dbReference>
<feature type="active site" description="Proton donor" evidence="3">
    <location>
        <position position="311"/>
    </location>
</feature>
<dbReference type="Gene3D" id="3.20.20.80">
    <property type="entry name" value="Glycosidases"/>
    <property type="match status" value="1"/>
</dbReference>
<feature type="domain" description="GH84" evidence="6">
    <location>
        <begin position="191"/>
        <end position="459"/>
    </location>
</feature>
<dbReference type="PANTHER" id="PTHR13170">
    <property type="entry name" value="O-GLCNACASE"/>
    <property type="match status" value="1"/>
</dbReference>
<evidence type="ECO:0000313" key="7">
    <source>
        <dbReference type="EMBL" id="MDB8685658.1"/>
    </source>
</evidence>
<dbReference type="Pfam" id="PF07554">
    <property type="entry name" value="FIVAR"/>
    <property type="match status" value="4"/>
</dbReference>
<dbReference type="GO" id="GO:1901135">
    <property type="term" value="P:carbohydrate derivative metabolic process"/>
    <property type="evidence" value="ECO:0007669"/>
    <property type="project" value="UniProtKB-ARBA"/>
</dbReference>
<keyword evidence="5" id="KW-0812">Transmembrane</keyword>
<gene>
    <name evidence="8" type="ORF">DWZ50_16260</name>
    <name evidence="7" type="ORF">PNW85_03065</name>
</gene>
<evidence type="ECO:0000256" key="3">
    <source>
        <dbReference type="PROSITE-ProRule" id="PRU01353"/>
    </source>
</evidence>
<dbReference type="Gene3D" id="1.20.58.460">
    <property type="entry name" value="Hyaluronidase post-catalytic domain-like"/>
    <property type="match status" value="1"/>
</dbReference>
<keyword evidence="4" id="KW-0175">Coiled coil</keyword>
<feature type="transmembrane region" description="Helical" evidence="5">
    <location>
        <begin position="1712"/>
        <end position="1731"/>
    </location>
</feature>
<dbReference type="PANTHER" id="PTHR13170:SF16">
    <property type="entry name" value="PROTEIN O-GLCNACASE"/>
    <property type="match status" value="1"/>
</dbReference>
<reference evidence="8 9" key="1">
    <citation type="submission" date="2018-08" db="EMBL/GenBank/DDBJ databases">
        <title>A genome reference for cultivated species of the human gut microbiota.</title>
        <authorList>
            <person name="Zou Y."/>
            <person name="Xue W."/>
            <person name="Luo G."/>
        </authorList>
    </citation>
    <scope>NUCLEOTIDE SEQUENCE [LARGE SCALE GENOMIC DNA]</scope>
    <source>
        <strain evidence="8 9">AF33-12</strain>
    </source>
</reference>
<dbReference type="Gene3D" id="3.30.379.10">
    <property type="entry name" value="Chitobiase/beta-hexosaminidase domain 2-like"/>
    <property type="match status" value="1"/>
</dbReference>
<name>A0A415S5U8_MEDGN</name>
<dbReference type="InterPro" id="IPR015882">
    <property type="entry name" value="HEX_bac_N"/>
</dbReference>
<feature type="coiled-coil region" evidence="4">
    <location>
        <begin position="1529"/>
        <end position="1681"/>
    </location>
</feature>
<dbReference type="InterPro" id="IPR029018">
    <property type="entry name" value="Hex-like_dom2"/>
</dbReference>
<protein>
    <submittedName>
        <fullName evidence="7">Beta-N-acetylglucosaminidase domain-containing protein</fullName>
    </submittedName>
</protein>
<reference evidence="7" key="2">
    <citation type="submission" date="2023-01" db="EMBL/GenBank/DDBJ databases">
        <title>Human gut microbiome strain richness.</title>
        <authorList>
            <person name="Chen-Liaw A."/>
        </authorList>
    </citation>
    <scope>NUCLEOTIDE SEQUENCE</scope>
    <source>
        <strain evidence="7">RTP21484st1_H11_RTP21484_190118</strain>
    </source>
</reference>
<evidence type="ECO:0000313" key="9">
    <source>
        <dbReference type="Proteomes" id="UP000285610"/>
    </source>
</evidence>
<proteinExistence type="inferred from homology"/>
<evidence type="ECO:0000259" key="6">
    <source>
        <dbReference type="PROSITE" id="PS52009"/>
    </source>
</evidence>
<dbReference type="GO" id="GO:0005975">
    <property type="term" value="P:carbohydrate metabolic process"/>
    <property type="evidence" value="ECO:0007669"/>
    <property type="project" value="UniProtKB-ARBA"/>
</dbReference>
<dbReference type="InterPro" id="IPR017853">
    <property type="entry name" value="GH"/>
</dbReference>
<dbReference type="InterPro" id="IPR000421">
    <property type="entry name" value="FA58C"/>
</dbReference>
<dbReference type="InterPro" id="IPR008979">
    <property type="entry name" value="Galactose-bd-like_sf"/>
</dbReference>
<accession>A0A415S5U8</accession>
<dbReference type="Gene3D" id="1.20.1270.90">
    <property type="entry name" value="AF1782-like"/>
    <property type="match status" value="3"/>
</dbReference>
<evidence type="ECO:0000256" key="1">
    <source>
        <dbReference type="ARBA" id="ARBA00022801"/>
    </source>
</evidence>
<dbReference type="Gene3D" id="1.20.1270.70">
    <property type="entry name" value="Designed single chain three-helix bundle"/>
    <property type="match status" value="1"/>
</dbReference>
<dbReference type="Pfam" id="PF07555">
    <property type="entry name" value="NAGidase"/>
    <property type="match status" value="1"/>
</dbReference>
<evidence type="ECO:0000256" key="5">
    <source>
        <dbReference type="SAM" id="Phobius"/>
    </source>
</evidence>
<dbReference type="SUPFAM" id="SSF49785">
    <property type="entry name" value="Galactose-binding domain-like"/>
    <property type="match status" value="2"/>
</dbReference>
<dbReference type="InterPro" id="IPR051822">
    <property type="entry name" value="Glycosyl_Hydrolase_84"/>
</dbReference>
<keyword evidence="5" id="KW-1133">Transmembrane helix</keyword>
<evidence type="ECO:0000313" key="8">
    <source>
        <dbReference type="EMBL" id="RHM71048.1"/>
    </source>
</evidence>
<evidence type="ECO:0000256" key="4">
    <source>
        <dbReference type="SAM" id="Coils"/>
    </source>
</evidence>
<dbReference type="Proteomes" id="UP001212160">
    <property type="component" value="Unassembled WGS sequence"/>
</dbReference>
<dbReference type="SUPFAM" id="SSF51445">
    <property type="entry name" value="(Trans)glycosidases"/>
    <property type="match status" value="1"/>
</dbReference>
<sequence length="1736" mass="193408">MKKLRIDRKNKKSFQKFAAGVMALVMTVSGLTIPSVRSEAAAAEYEIYPNPQVIQYTEGDYVIKNEVNVVYESGIDQTTKDRLAEALALKDGVTVTTSESIEEGKTNILVGIDGSGEAADTYANEHVNMQSADLYEKLDAYVLDSNNDVITVVGADTDASYYGLTTLYHILKQMDSNTIRNFHIEDWADVASRGFIEGYYGNPWSTEDRINLMKWGGYYKLNSYFYAPKNDPKHNAKWRELYTEEELNTLIRPLAEAGNASKCRFVYALHTFMYNPVRFDGNYQADLKAVQDKLAQVIEAGVRQVAILADDAGNVGGNNYNKFLTDMTAWLAEMKKTYPDLKQTLPFCPQEYMYNGQEYYKNFPENVQIVMTGGRVWGEVNQNFTNTFTNNAGRGPYMWINWPCTDNSKSHLIMGGYTTFLQPGVDPAKIQGIVLNPMQQSEPSKVAIFGNACYSWNIWENADIANKAWKDSFKYVDHNSAVKTEASTALYELSKHMMNQNMDSRVTALQESVELAPKLTAFRDKLKTGTVTVEEADALIAEFQILQNAAAVYREQAVDIKVRDQIVYWLDCWDDTTVSAIGYLNAIKAIVNEDADTALRYNAEAKAAFEQSKTHELWYLDHYEKAEVGVQHIVPFIKAMAKYVTDYIDTGVNPNTQKRYTGTVTYEQISIQNNASEDKYFDRDNSSEVWLAKGPYENPGRDTIPAGATLTVTFPEPKTIGSFRLVQGVSAKSDKFSNADVEYQIEGTSTWTKAGTLSDKGDQTISFGNVANVKAVRIHNNTVTGGWVRIGEIEILSPANEDASGGRAGLYTNVDTNITASLEEGSVSLSNGTVTLNKDEYIGVKLGDIKAIQNITTPALPENVVLETSMNEITWQPYAADAKNVDAAYIRIRNNGEAASEIALNDFKVTYKFVGAKKVDTDFEKAQDANDMRVAGTVGNVFDGKLSTLGMINGKQEAGKHITFDLGQVIHFNSLRYYIVETQLNYLRNAKFEVSTDGENWTEVMTVGKPTQNVHDNTVAKDMQGITLTHDDKNPGYMYKEATGLNVDGRYIRIMPNETYNHRWVAINELQINGGEYISPEQSRQIVSEAIEEVGKLPSNMRDGSYGTTYKSSKKNSSFTWRVLDPTSIASVRLIQIGDISKADVTATYLDKSNVTKASEKVNLGKLNQVINEFVIPEGKMLETLTVTWKDVIPEIAEIETSSERGGEVNKETLKAELAKAEDDTWTADSKTAYTQAKETAQEIYDNENASQAMVDSAIKALESARTNAKTKANEETVANMKKVLAEKISNEETIYTKVTYSAYANVIGKLEKAMKTPDNLSQTDADELMKNVTEAQNNLVYSTRNRELAELETKKYDLVEADPYTKASYQALTAIKSEIDTLVATDKEAEIDGTERVNPKEFIAKRNAFQNRMSNLVDISTLKAAIKQSESVDGTLYTKESYQSYVAAVEAGKQLLDAGTKEQVVQALKLIEEKYNGLTTNEKAALEQMIQAAKALKAESYTEDSYKELMDIVAEAEKSADDKYIDKIQEAMKKLVNVEALKDKIQAAEKVDKELYTEDSYQRLEDALKKAKKLLKSGSAKEVKAATEELENARRALVQKTTVDVEGDQNTDQKDQAVQKLKDKIQAAEKVDKKLYTEDSYQRLEDALKKAKKLLKSGSEKEVKEATEELENACRALVQKTTVDVGGNQNNAGQNTDQKGQAVQTGDEGNLLPIVLVMVACIAIITVVIIRRKRK</sequence>
<comment type="caution">
    <text evidence="8">The sequence shown here is derived from an EMBL/GenBank/DDBJ whole genome shotgun (WGS) entry which is preliminary data.</text>
</comment>
<dbReference type="SUPFAM" id="SSF55545">
    <property type="entry name" value="beta-N-acetylhexosaminidase-like domain"/>
    <property type="match status" value="1"/>
</dbReference>
<keyword evidence="1 3" id="KW-0378">Hydrolase</keyword>
<dbReference type="Proteomes" id="UP000285610">
    <property type="component" value="Unassembled WGS sequence"/>
</dbReference>
<comment type="similarity">
    <text evidence="3">Belongs to the glycosyl hydrolase 84 family.</text>
</comment>
<dbReference type="InterPro" id="IPR011496">
    <property type="entry name" value="O-GlcNAcase_cat"/>
</dbReference>